<dbReference type="Proteomes" id="UP000029072">
    <property type="component" value="Unassembled WGS sequence"/>
</dbReference>
<dbReference type="PIRSF" id="PIRSF006156">
    <property type="entry name" value="YafQ"/>
    <property type="match status" value="1"/>
</dbReference>
<sequence>MLRPAPTSKYARDLNRLRKRHIDLKPLDEVMQLILDDTVESIEELKRRHNMHTLSGEWKGSDECHVANAGDWLLIWCTTDDLAIFQRTGSHDDLFG</sequence>
<evidence type="ECO:0000313" key="3">
    <source>
        <dbReference type="EMBL" id="KFI51334.1"/>
    </source>
</evidence>
<name>A0A086ZXT4_9BIFI</name>
<evidence type="ECO:0000256" key="2">
    <source>
        <dbReference type="PIRSR" id="PIRSR006156-1"/>
    </source>
</evidence>
<dbReference type="Gene3D" id="3.30.2310.20">
    <property type="entry name" value="RelE-like"/>
    <property type="match status" value="1"/>
</dbReference>
<evidence type="ECO:0000256" key="1">
    <source>
        <dbReference type="ARBA" id="ARBA00022649"/>
    </source>
</evidence>
<dbReference type="PANTHER" id="PTHR40588">
    <property type="entry name" value="MRNA INTERFERASE TOXIN YAFQ"/>
    <property type="match status" value="1"/>
</dbReference>
<feature type="active site" description="Proton donor" evidence="2">
    <location>
        <position position="91"/>
    </location>
</feature>
<dbReference type="InterPro" id="IPR004386">
    <property type="entry name" value="Toxin_YafQ-like"/>
</dbReference>
<dbReference type="EMBL" id="JGYS01000022">
    <property type="protein sequence ID" value="KFI51334.1"/>
    <property type="molecule type" value="Genomic_DNA"/>
</dbReference>
<dbReference type="InterPro" id="IPR007712">
    <property type="entry name" value="RelE/ParE_toxin"/>
</dbReference>
<dbReference type="GO" id="GO:0006402">
    <property type="term" value="P:mRNA catabolic process"/>
    <property type="evidence" value="ECO:0007669"/>
    <property type="project" value="TreeGrafter"/>
</dbReference>
<dbReference type="SUPFAM" id="SSF143011">
    <property type="entry name" value="RelE-like"/>
    <property type="match status" value="1"/>
</dbReference>
<accession>A0A086ZXT4</accession>
<organism evidence="3 4">
    <name type="scientific">Bifidobacterium callitrichos DSM 23973</name>
    <dbReference type="NCBI Taxonomy" id="1437609"/>
    <lineage>
        <taxon>Bacteria</taxon>
        <taxon>Bacillati</taxon>
        <taxon>Actinomycetota</taxon>
        <taxon>Actinomycetes</taxon>
        <taxon>Bifidobacteriales</taxon>
        <taxon>Bifidobacteriaceae</taxon>
        <taxon>Bifidobacterium</taxon>
    </lineage>
</organism>
<dbReference type="GO" id="GO:0004521">
    <property type="term" value="F:RNA endonuclease activity"/>
    <property type="evidence" value="ECO:0007669"/>
    <property type="project" value="TreeGrafter"/>
</dbReference>
<reference evidence="3 4" key="1">
    <citation type="submission" date="2014-03" db="EMBL/GenBank/DDBJ databases">
        <title>Genomics of Bifidobacteria.</title>
        <authorList>
            <person name="Ventura M."/>
            <person name="Milani C."/>
            <person name="Lugli G.A."/>
        </authorList>
    </citation>
    <scope>NUCLEOTIDE SEQUENCE [LARGE SCALE GENOMIC DNA]</scope>
    <source>
        <strain evidence="3 4">DSM 23973</strain>
    </source>
</reference>
<dbReference type="AlphaFoldDB" id="A0A086ZXT4"/>
<dbReference type="OrthoDB" id="7030467at2"/>
<dbReference type="eggNOG" id="COG3041">
    <property type="taxonomic scope" value="Bacteria"/>
</dbReference>
<comment type="caution">
    <text evidence="3">The sequence shown here is derived from an EMBL/GenBank/DDBJ whole genome shotgun (WGS) entry which is preliminary data.</text>
</comment>
<dbReference type="PANTHER" id="PTHR40588:SF1">
    <property type="entry name" value="MRNA INTERFERASE TOXIN YAFQ"/>
    <property type="match status" value="1"/>
</dbReference>
<dbReference type="Pfam" id="PF15738">
    <property type="entry name" value="YafQ_toxin"/>
    <property type="match status" value="1"/>
</dbReference>
<dbReference type="InterPro" id="IPR035093">
    <property type="entry name" value="RelE/ParE_toxin_dom_sf"/>
</dbReference>
<evidence type="ECO:0000313" key="4">
    <source>
        <dbReference type="Proteomes" id="UP000029072"/>
    </source>
</evidence>
<gene>
    <name evidence="3" type="ORF">BCAL_1064</name>
</gene>
<dbReference type="GO" id="GO:0006415">
    <property type="term" value="P:translational termination"/>
    <property type="evidence" value="ECO:0007669"/>
    <property type="project" value="TreeGrafter"/>
</dbReference>
<dbReference type="NCBIfam" id="TIGR02385">
    <property type="entry name" value="RelE_StbE"/>
    <property type="match status" value="1"/>
</dbReference>
<dbReference type="STRING" id="1437609.BCAL_1064"/>
<proteinExistence type="predicted"/>
<protein>
    <submittedName>
        <fullName evidence="3">Translation repressor RelE</fullName>
    </submittedName>
</protein>
<keyword evidence="1" id="KW-1277">Toxin-antitoxin system</keyword>
<dbReference type="RefSeq" id="WP_043166387.1">
    <property type="nucleotide sequence ID" value="NZ_JDUV01000012.1"/>
</dbReference>